<dbReference type="Gene3D" id="3.10.450.40">
    <property type="match status" value="1"/>
</dbReference>
<comment type="caution">
    <text evidence="3">The sequence shown here is derived from an EMBL/GenBank/DDBJ whole genome shotgun (WGS) entry which is preliminary data.</text>
</comment>
<feature type="compositionally biased region" description="Low complexity" evidence="2">
    <location>
        <begin position="836"/>
        <end position="848"/>
    </location>
</feature>
<organism evidence="3 4">
    <name type="scientific">Symbiodinium microadriaticum</name>
    <name type="common">Dinoflagellate</name>
    <name type="synonym">Zooxanthella microadriatica</name>
    <dbReference type="NCBI Taxonomy" id="2951"/>
    <lineage>
        <taxon>Eukaryota</taxon>
        <taxon>Sar</taxon>
        <taxon>Alveolata</taxon>
        <taxon>Dinophyceae</taxon>
        <taxon>Suessiales</taxon>
        <taxon>Symbiodiniaceae</taxon>
        <taxon>Symbiodinium</taxon>
    </lineage>
</organism>
<feature type="compositionally biased region" description="Polar residues" evidence="2">
    <location>
        <begin position="472"/>
        <end position="484"/>
    </location>
</feature>
<gene>
    <name evidence="3" type="ORF">AK812_SmicGene28742</name>
</gene>
<keyword evidence="1" id="KW-0175">Coiled coil</keyword>
<evidence type="ECO:0000313" key="4">
    <source>
        <dbReference type="Proteomes" id="UP000186817"/>
    </source>
</evidence>
<dbReference type="Proteomes" id="UP000186817">
    <property type="component" value="Unassembled WGS sequence"/>
</dbReference>
<dbReference type="AlphaFoldDB" id="A0A1Q9D3P6"/>
<reference evidence="3 4" key="1">
    <citation type="submission" date="2016-02" db="EMBL/GenBank/DDBJ databases">
        <title>Genome analysis of coral dinoflagellate symbionts highlights evolutionary adaptations to a symbiotic lifestyle.</title>
        <authorList>
            <person name="Aranda M."/>
            <person name="Li Y."/>
            <person name="Liew Y.J."/>
            <person name="Baumgarten S."/>
            <person name="Simakov O."/>
            <person name="Wilson M."/>
            <person name="Piel J."/>
            <person name="Ashoor H."/>
            <person name="Bougouffa S."/>
            <person name="Bajic V.B."/>
            <person name="Ryu T."/>
            <person name="Ravasi T."/>
            <person name="Bayer T."/>
            <person name="Micklem G."/>
            <person name="Kim H."/>
            <person name="Bhak J."/>
            <person name="Lajeunesse T.C."/>
            <person name="Voolstra C.R."/>
        </authorList>
    </citation>
    <scope>NUCLEOTIDE SEQUENCE [LARGE SCALE GENOMIC DNA]</scope>
    <source>
        <strain evidence="3 4">CCMP2467</strain>
    </source>
</reference>
<sequence>MAKRSRQSKRSKTLCIAWPSLGLVCVTHALARRQRHEMAAMVLFVLSDPRLPFGQLRMRSAFDSTNPWLRSAYAALGPGNRVTCLYIGAGSSMRSQALLAAEEEALPTVLCNAATAIEVWLSEADLGLVMRFVNRPEVYEMPPGWPYTHQVLKDGPKKALEPADEAAEVEHTNGASSDEGAALVPQSLIGASPGEYVLFDLNRDNVADIPDVTVELLSPASALTALQERPPQSEAIIVAGRRYTSFMTLKNALVEIVLEQEPGMHLRFEDDEDAIKTLLSYHPDADRLLEDLVAIKVDCSPVDDDTRCLWVIKFDGYEEDVNLRECLEGLERALSLGAQKGGFPKRFVPRLGPARRREDFRPSRKGPSKTCACVEMPHRIEKDQGTFKILMSDTMSYRYVPLNDSSLAPLGQHIRELPPGWEVRGGTPPQLAPKGYRLGRAYATLEDAWAAHLEQQFHKVQQGTRPSRPEASPTQLKGSPASSPQPVAIVAYESALPSYALQLIFAFLSLHGTPRARASRASRASKMVAASARAPGGVLPNGELREAYEPDTHLDASEGRVEIFPSPIYRAKLRPSDEEVRTLNDEIALNFRRLMVRDEKGIEYSKTHYAGGYTSYFSLPALQKWVPSIGTLEEWLRPHIQEFRQHAMLQDGPELFMTDCWANVMGDGTEHMFHQHKKSTISGTYYVQTPGGCSGLLFEDPRLDRTVAKQSRRVVEFPAMAGFVVLFESWQRHKVPPNTGKDGQERISVSFNYHWRYEVKPASNGVSFQVQPELMTVDVTLLEREALIARLREAEARNEELQRHIFQLREERDDRQRRLDEALFENARLHGLNHRSVSQSSLPTSPSQRMLVTSPQPLQPSNSSGFIKSEASALPPVPNSWQPPTSARETPGRSTLSPASADGDGEEGDMFPGPDFNCNNFRSTQPLASMASVPAAAPPPARISEKPVEIVVSVPRAPVDEMEAPAPVLAGPHPCRSLQSLQKNTHVPLVLPHQVTRLPSAPAPQSQAFAAGPVQVACGNGYAHHFAARGLLPSGLLPSAPASLAAPAGNRVVAPRPIQVAQAPAQAPSAVVMQQACVSVSGYR</sequence>
<feature type="compositionally biased region" description="Polar residues" evidence="2">
    <location>
        <begin position="879"/>
        <end position="898"/>
    </location>
</feature>
<feature type="coiled-coil region" evidence="1">
    <location>
        <begin position="777"/>
        <end position="818"/>
    </location>
</feature>
<dbReference type="InterPro" id="IPR012668">
    <property type="entry name" value="CHP02466"/>
</dbReference>
<dbReference type="NCBIfam" id="TIGR02466">
    <property type="entry name" value="TIGR02466 family protein"/>
    <property type="match status" value="1"/>
</dbReference>
<evidence type="ECO:0000313" key="3">
    <source>
        <dbReference type="EMBL" id="OLP89767.1"/>
    </source>
</evidence>
<accession>A0A1Q9D3P6</accession>
<dbReference type="EMBL" id="LSRX01000746">
    <property type="protein sequence ID" value="OLP89767.1"/>
    <property type="molecule type" value="Genomic_DNA"/>
</dbReference>
<feature type="compositionally biased region" description="Polar residues" evidence="2">
    <location>
        <begin position="850"/>
        <end position="866"/>
    </location>
</feature>
<dbReference type="OrthoDB" id="424589at2759"/>
<feature type="region of interest" description="Disordered" evidence="2">
    <location>
        <begin position="834"/>
        <end position="922"/>
    </location>
</feature>
<evidence type="ECO:0000256" key="1">
    <source>
        <dbReference type="SAM" id="Coils"/>
    </source>
</evidence>
<keyword evidence="4" id="KW-1185">Reference proteome</keyword>
<name>A0A1Q9D3P6_SYMMI</name>
<evidence type="ECO:0008006" key="5">
    <source>
        <dbReference type="Google" id="ProtNLM"/>
    </source>
</evidence>
<dbReference type="Gene3D" id="2.60.120.620">
    <property type="entry name" value="q2cbj1_9rhob like domain"/>
    <property type="match status" value="1"/>
</dbReference>
<evidence type="ECO:0000256" key="2">
    <source>
        <dbReference type="SAM" id="MobiDB-lite"/>
    </source>
</evidence>
<dbReference type="Pfam" id="PF13759">
    <property type="entry name" value="2OG-FeII_Oxy_5"/>
    <property type="match status" value="1"/>
</dbReference>
<feature type="region of interest" description="Disordered" evidence="2">
    <location>
        <begin position="459"/>
        <end position="484"/>
    </location>
</feature>
<dbReference type="Pfam" id="PF11523">
    <property type="entry name" value="DUF3223"/>
    <property type="match status" value="1"/>
</dbReference>
<proteinExistence type="predicted"/>
<protein>
    <recommendedName>
        <fullName evidence="5">Prolyl 4-hydroxylase alpha subunit Fe(2+) 2OG dioxygenase domain-containing protein</fullName>
    </recommendedName>
</protein>